<comment type="cofactor">
    <cofactor evidence="9">
        <name>[2Fe-2S] cluster</name>
        <dbReference type="ChEBI" id="CHEBI:190135"/>
    </cofactor>
    <text evidence="9">Binds 1 [2Fe-2S] cluster.</text>
</comment>
<dbReference type="PANTHER" id="PTHR13680:SF5">
    <property type="entry name" value="CDGSH IRON-SULFUR DOMAIN-CONTAINING PROTEIN 1"/>
    <property type="match status" value="1"/>
</dbReference>
<name>A0A6P7TLW2_9MOLL</name>
<organism evidence="11 12">
    <name type="scientific">Octopus sinensis</name>
    <name type="common">East Asian common octopus</name>
    <dbReference type="NCBI Taxonomy" id="2607531"/>
    <lineage>
        <taxon>Eukaryota</taxon>
        <taxon>Metazoa</taxon>
        <taxon>Spiralia</taxon>
        <taxon>Lophotrochozoa</taxon>
        <taxon>Mollusca</taxon>
        <taxon>Cephalopoda</taxon>
        <taxon>Coleoidea</taxon>
        <taxon>Octopodiformes</taxon>
        <taxon>Octopoda</taxon>
        <taxon>Incirrata</taxon>
        <taxon>Octopodidae</taxon>
        <taxon>Octopus</taxon>
    </lineage>
</organism>
<dbReference type="Gene3D" id="3.40.5.90">
    <property type="entry name" value="CDGSH iron-sulfur domain, mitoNEET-type"/>
    <property type="match status" value="1"/>
</dbReference>
<keyword evidence="6 9" id="KW-0408">Iron</keyword>
<comment type="similarity">
    <text evidence="9">Belongs to the CISD protein family. CISD2 subfamily.</text>
</comment>
<evidence type="ECO:0000256" key="9">
    <source>
        <dbReference type="RuleBase" id="RU369084"/>
    </source>
</evidence>
<reference evidence="12" key="1">
    <citation type="submission" date="2025-08" db="UniProtKB">
        <authorList>
            <consortium name="RefSeq"/>
        </authorList>
    </citation>
    <scope>IDENTIFICATION</scope>
</reference>
<dbReference type="RefSeq" id="XP_029651025.1">
    <property type="nucleotide sequence ID" value="XM_029795165.2"/>
</dbReference>
<evidence type="ECO:0000313" key="11">
    <source>
        <dbReference type="Proteomes" id="UP000515154"/>
    </source>
</evidence>
<evidence type="ECO:0000256" key="1">
    <source>
        <dbReference type="ARBA" id="ARBA00004167"/>
    </source>
</evidence>
<dbReference type="FunFam" id="3.40.5.90:FF:000001">
    <property type="entry name" value="CDGSH iron-sulfur domain-containing protein 1"/>
    <property type="match status" value="1"/>
</dbReference>
<dbReference type="InterPro" id="IPR018967">
    <property type="entry name" value="FeS-contain_CDGSH-typ"/>
</dbReference>
<keyword evidence="11" id="KW-1185">Reference proteome</keyword>
<keyword evidence="7 9" id="KW-0411">Iron-sulfur</keyword>
<dbReference type="Pfam" id="PF09360">
    <property type="entry name" value="zf-CDGSH"/>
    <property type="match status" value="1"/>
</dbReference>
<evidence type="ECO:0000256" key="4">
    <source>
        <dbReference type="ARBA" id="ARBA00022723"/>
    </source>
</evidence>
<keyword evidence="3 9" id="KW-0001">2Fe-2S</keyword>
<dbReference type="Proteomes" id="UP000515154">
    <property type="component" value="Linkage group LG25"/>
</dbReference>
<dbReference type="GO" id="GO:0010506">
    <property type="term" value="P:regulation of autophagy"/>
    <property type="evidence" value="ECO:0007669"/>
    <property type="project" value="UniProtKB-UniRule"/>
</dbReference>
<dbReference type="InterPro" id="IPR019610">
    <property type="entry name" value="FeS-contain_mitoNEET_N"/>
</dbReference>
<dbReference type="InterPro" id="IPR042216">
    <property type="entry name" value="MitoNEET_CISD"/>
</dbReference>
<dbReference type="KEGG" id="osn:115224316"/>
<dbReference type="PANTHER" id="PTHR13680">
    <property type="entry name" value="CDGSH IRON-SULFUR DOMAIN-CONTAINING PROTEIN 1"/>
    <property type="match status" value="1"/>
</dbReference>
<protein>
    <recommendedName>
        <fullName evidence="9">CDGSH iron-sulfur domain-containing protein 2 homologue</fullName>
    </recommendedName>
</protein>
<evidence type="ECO:0000256" key="5">
    <source>
        <dbReference type="ARBA" id="ARBA00022989"/>
    </source>
</evidence>
<feature type="domain" description="Iron-binding zinc finger CDGSH type" evidence="10">
    <location>
        <begin position="85"/>
        <end position="123"/>
    </location>
</feature>
<evidence type="ECO:0000256" key="3">
    <source>
        <dbReference type="ARBA" id="ARBA00022714"/>
    </source>
</evidence>
<dbReference type="GO" id="GO:0005789">
    <property type="term" value="C:endoplasmic reticulum membrane"/>
    <property type="evidence" value="ECO:0007669"/>
    <property type="project" value="UniProtKB-SubCell"/>
</dbReference>
<evidence type="ECO:0000256" key="7">
    <source>
        <dbReference type="ARBA" id="ARBA00023014"/>
    </source>
</evidence>
<evidence type="ECO:0000259" key="10">
    <source>
        <dbReference type="SMART" id="SM00704"/>
    </source>
</evidence>
<keyword evidence="4 9" id="KW-0479">Metal-binding</keyword>
<evidence type="ECO:0000256" key="2">
    <source>
        <dbReference type="ARBA" id="ARBA00022692"/>
    </source>
</evidence>
<evidence type="ECO:0000313" key="12">
    <source>
        <dbReference type="RefSeq" id="XP_029651025.1"/>
    </source>
</evidence>
<keyword evidence="5" id="KW-1133">Transmembrane helix</keyword>
<accession>A0A6P7TLW2</accession>
<dbReference type="Pfam" id="PF10660">
    <property type="entry name" value="MitoNEET_N"/>
    <property type="match status" value="1"/>
</dbReference>
<comment type="subcellular location">
    <subcellularLocation>
        <location evidence="9">Endoplasmic reticulum membrane</location>
        <topology evidence="9">Single-pass membrane protein</topology>
    </subcellularLocation>
    <subcellularLocation>
        <location evidence="1">Membrane</location>
        <topology evidence="1">Single-pass membrane protein</topology>
    </subcellularLocation>
</comment>
<keyword evidence="2" id="KW-0812">Transmembrane</keyword>
<gene>
    <name evidence="12" type="primary">LOC115224316</name>
</gene>
<keyword evidence="9" id="KW-0256">Endoplasmic reticulum</keyword>
<dbReference type="SMART" id="SM00704">
    <property type="entry name" value="ZnF_CDGSH"/>
    <property type="match status" value="1"/>
</dbReference>
<keyword evidence="8" id="KW-0472">Membrane</keyword>
<dbReference type="GO" id="GO:0005741">
    <property type="term" value="C:mitochondrial outer membrane"/>
    <property type="evidence" value="ECO:0007669"/>
    <property type="project" value="TreeGrafter"/>
</dbReference>
<proteinExistence type="inferred from homology"/>
<sequence length="140" mass="15836">MNIVSNLVTVSLPNYLKSLPVPNSLTDFAKLSVKDWLSLVPFVGTVSLIVYVTSHTFQEKWEQYQGRNRDNLCKVNLSIKKCSDKVVDMVDIEDLGDKVVYCRCWRSATFPFCDGSHAKHNKLTSDNVGPLVLKRRESGQ</sequence>
<dbReference type="AlphaFoldDB" id="A0A6P7TLW2"/>
<dbReference type="GO" id="GO:0051537">
    <property type="term" value="F:2 iron, 2 sulfur cluster binding"/>
    <property type="evidence" value="ECO:0007669"/>
    <property type="project" value="UniProtKB-UniRule"/>
</dbReference>
<evidence type="ECO:0000256" key="8">
    <source>
        <dbReference type="ARBA" id="ARBA00023136"/>
    </source>
</evidence>
<evidence type="ECO:0000256" key="6">
    <source>
        <dbReference type="ARBA" id="ARBA00023004"/>
    </source>
</evidence>
<dbReference type="GO" id="GO:0046872">
    <property type="term" value="F:metal ion binding"/>
    <property type="evidence" value="ECO:0007669"/>
    <property type="project" value="UniProtKB-UniRule"/>
</dbReference>
<dbReference type="InterPro" id="IPR045131">
    <property type="entry name" value="CISD1/2"/>
</dbReference>